<proteinExistence type="predicted"/>
<reference evidence="3" key="1">
    <citation type="submission" date="2016-10" db="EMBL/GenBank/DDBJ databases">
        <authorList>
            <person name="Varghese N."/>
            <person name="Submissions S."/>
        </authorList>
    </citation>
    <scope>NUCLEOTIDE SEQUENCE [LARGE SCALE GENOMIC DNA]</scope>
    <source>
        <strain evidence="3">CGMCC 1.10657</strain>
    </source>
</reference>
<evidence type="ECO:0000313" key="3">
    <source>
        <dbReference type="Proteomes" id="UP000198658"/>
    </source>
</evidence>
<name>A0A1H3WP88_9GAMM</name>
<dbReference type="InterPro" id="IPR027372">
    <property type="entry name" value="Phytase-like_dom"/>
</dbReference>
<evidence type="ECO:0000313" key="2">
    <source>
        <dbReference type="EMBL" id="SDZ88008.1"/>
    </source>
</evidence>
<gene>
    <name evidence="2" type="ORF">SAMN05216562_0961</name>
</gene>
<dbReference type="OrthoDB" id="6195379at2"/>
<dbReference type="Pfam" id="PF13449">
    <property type="entry name" value="Phytase-like"/>
    <property type="match status" value="1"/>
</dbReference>
<organism evidence="2 3">
    <name type="scientific">Microbulbifer marinus</name>
    <dbReference type="NCBI Taxonomy" id="658218"/>
    <lineage>
        <taxon>Bacteria</taxon>
        <taxon>Pseudomonadati</taxon>
        <taxon>Pseudomonadota</taxon>
        <taxon>Gammaproteobacteria</taxon>
        <taxon>Cellvibrionales</taxon>
        <taxon>Microbulbiferaceae</taxon>
        <taxon>Microbulbifer</taxon>
    </lineage>
</organism>
<dbReference type="EMBL" id="FNQO01000001">
    <property type="protein sequence ID" value="SDZ88008.1"/>
    <property type="molecule type" value="Genomic_DNA"/>
</dbReference>
<dbReference type="Proteomes" id="UP000198658">
    <property type="component" value="Unassembled WGS sequence"/>
</dbReference>
<dbReference type="AlphaFoldDB" id="A0A1H3WP88"/>
<feature type="domain" description="Phytase-like" evidence="1">
    <location>
        <begin position="31"/>
        <end position="172"/>
    </location>
</feature>
<dbReference type="RefSeq" id="WP_091385659.1">
    <property type="nucleotide sequence ID" value="NZ_FNQO01000001.1"/>
</dbReference>
<protein>
    <recommendedName>
        <fullName evidence="1">Phytase-like domain-containing protein</fullName>
    </recommendedName>
</protein>
<evidence type="ECO:0000259" key="1">
    <source>
        <dbReference type="Pfam" id="PF13449"/>
    </source>
</evidence>
<dbReference type="STRING" id="658218.SAMN05216562_0961"/>
<accession>A0A1H3WP88</accession>
<sequence>MQLSPLAAAATVSPAQLLASHWLDGSAGLDISGLAFCSGELLAVSDKNSAIVYAVRRTEGSAGLVPWLRFDALQVPDQPADGLKAKILNTLQAGAAADFEGISCSDDALFLVSERHHRIVRVPLENPEDAVWLPWQWSAAARKRGYMQQFNGASEGLLKVGGDYWVALERDRRGLVYLAEGAAPQLLDLPPVTALDFRGRSEDLTGLAYYDGAMFTLERNAFAVCKRSIESLQAEWCIEYRSIEEAPQYVYSETRYGKAEGLAVDASGIYVVLDNNNVGRAAAPDDRRALLLQLAFPEGNSGSEKSLP</sequence>
<keyword evidence="3" id="KW-1185">Reference proteome</keyword>